<feature type="coiled-coil region" evidence="1">
    <location>
        <begin position="211"/>
        <end position="245"/>
    </location>
</feature>
<dbReference type="Proteomes" id="UP000011014">
    <property type="component" value="Unassembled WGS sequence"/>
</dbReference>
<proteinExistence type="predicted"/>
<keyword evidence="1" id="KW-0175">Coiled coil</keyword>
<organism evidence="2">
    <name type="scientific">Oikopleura dioica</name>
    <name type="common">Tunicate</name>
    <dbReference type="NCBI Taxonomy" id="34765"/>
    <lineage>
        <taxon>Eukaryota</taxon>
        <taxon>Metazoa</taxon>
        <taxon>Chordata</taxon>
        <taxon>Tunicata</taxon>
        <taxon>Appendicularia</taxon>
        <taxon>Copelata</taxon>
        <taxon>Oikopleuridae</taxon>
        <taxon>Oikopleura</taxon>
    </lineage>
</organism>
<gene>
    <name evidence="2" type="ORF">GSOID_T00023811001</name>
</gene>
<protein>
    <submittedName>
        <fullName evidence="2">Uncharacterized protein</fullName>
    </submittedName>
</protein>
<dbReference type="EMBL" id="FN656602">
    <property type="protein sequence ID" value="CBY41723.1"/>
    <property type="molecule type" value="Genomic_DNA"/>
</dbReference>
<sequence>MTIFIHKKNLWTGMRLECSTGSIFSGCTRITQPMMRDERDSTYYCTECAKTLSARFTAVHNSSKFKCPEGNCRASLSFEEFISPSCCSVAIRKSKDGGLDRTNPIEFQDLEKTMKLFEVLTREENQATEFMGTKKKKYDRVTANYDEQKECRKKKQKDFTSSLFDETNTIKDHEEKDEDPSLLRQKLQNIKNWIASLECDIRNEGYRKTDMEKAKKIFDDATNTFEKKKEDREQVKRQLAGLLLDTGRSLNANKGRKIY</sequence>
<accession>E4Z1Z5</accession>
<reference evidence="2" key="1">
    <citation type="journal article" date="2010" name="Science">
        <title>Plasticity of animal genome architecture unmasked by rapid evolution of a pelagic tunicate.</title>
        <authorList>
            <person name="Denoeud F."/>
            <person name="Henriet S."/>
            <person name="Mungpakdee S."/>
            <person name="Aury J.M."/>
            <person name="Da Silva C."/>
            <person name="Brinkmann H."/>
            <person name="Mikhaleva J."/>
            <person name="Olsen L.C."/>
            <person name="Jubin C."/>
            <person name="Canestro C."/>
            <person name="Bouquet J.M."/>
            <person name="Danks G."/>
            <person name="Poulain J."/>
            <person name="Campsteijn C."/>
            <person name="Adamski M."/>
            <person name="Cross I."/>
            <person name="Yadetie F."/>
            <person name="Muffato M."/>
            <person name="Louis A."/>
            <person name="Butcher S."/>
            <person name="Tsagkogeorga G."/>
            <person name="Konrad A."/>
            <person name="Singh S."/>
            <person name="Jensen M.F."/>
            <person name="Cong E.H."/>
            <person name="Eikeseth-Otteraa H."/>
            <person name="Noel B."/>
            <person name="Anthouard V."/>
            <person name="Porcel B.M."/>
            <person name="Kachouri-Lafond R."/>
            <person name="Nishino A."/>
            <person name="Ugolini M."/>
            <person name="Chourrout P."/>
            <person name="Nishida H."/>
            <person name="Aasland R."/>
            <person name="Huzurbazar S."/>
            <person name="Westhof E."/>
            <person name="Delsuc F."/>
            <person name="Lehrach H."/>
            <person name="Reinhardt R."/>
            <person name="Weissenbach J."/>
            <person name="Roy S.W."/>
            <person name="Artiguenave F."/>
            <person name="Postlethwait J.H."/>
            <person name="Manak J.R."/>
            <person name="Thompson E.M."/>
            <person name="Jaillon O."/>
            <person name="Du Pasquier L."/>
            <person name="Boudinot P."/>
            <person name="Liberles D.A."/>
            <person name="Volff J.N."/>
            <person name="Philippe H."/>
            <person name="Lenhard B."/>
            <person name="Roest Crollius H."/>
            <person name="Wincker P."/>
            <person name="Chourrout D."/>
        </authorList>
    </citation>
    <scope>NUCLEOTIDE SEQUENCE [LARGE SCALE GENOMIC DNA]</scope>
</reference>
<evidence type="ECO:0000256" key="1">
    <source>
        <dbReference type="SAM" id="Coils"/>
    </source>
</evidence>
<evidence type="ECO:0000313" key="2">
    <source>
        <dbReference type="EMBL" id="CBY41723.1"/>
    </source>
</evidence>
<name>E4Z1Z5_OIKDI</name>
<dbReference type="AlphaFoldDB" id="E4Z1Z5"/>